<name>C9MMB8_9BACT</name>
<dbReference type="AlphaFoldDB" id="C9MMB8"/>
<keyword evidence="2" id="KW-1185">Reference proteome</keyword>
<organism evidence="1 2">
    <name type="scientific">Prevotella veroralis F0319</name>
    <dbReference type="NCBI Taxonomy" id="649761"/>
    <lineage>
        <taxon>Bacteria</taxon>
        <taxon>Pseudomonadati</taxon>
        <taxon>Bacteroidota</taxon>
        <taxon>Bacteroidia</taxon>
        <taxon>Bacteroidales</taxon>
        <taxon>Prevotellaceae</taxon>
        <taxon>Prevotella</taxon>
    </lineage>
</organism>
<evidence type="ECO:0000313" key="2">
    <source>
        <dbReference type="Proteomes" id="UP000003327"/>
    </source>
</evidence>
<sequence>MLKANAISLYRSQQQLFPSKVWGTFRNNKKHSKEFANNFLSFL</sequence>
<dbReference type="HOGENOM" id="CLU_3237916_0_0_10"/>
<evidence type="ECO:0000313" key="1">
    <source>
        <dbReference type="EMBL" id="EEX19303.1"/>
    </source>
</evidence>
<proteinExistence type="predicted"/>
<accession>C9MMB8</accession>
<protein>
    <submittedName>
        <fullName evidence="1">Uncharacterized protein</fullName>
    </submittedName>
</protein>
<gene>
    <name evidence="1" type="ORF">HMPREF0973_00748</name>
</gene>
<reference evidence="1 2" key="1">
    <citation type="submission" date="2009-09" db="EMBL/GenBank/DDBJ databases">
        <authorList>
            <person name="Weinstock G."/>
            <person name="Sodergren E."/>
            <person name="Clifton S."/>
            <person name="Fulton L."/>
            <person name="Fulton B."/>
            <person name="Courtney L."/>
            <person name="Fronick C."/>
            <person name="Harrison M."/>
            <person name="Strong C."/>
            <person name="Farmer C."/>
            <person name="Delahaunty K."/>
            <person name="Markovic C."/>
            <person name="Hall O."/>
            <person name="Minx P."/>
            <person name="Tomlinson C."/>
            <person name="Mitreva M."/>
            <person name="Nelson J."/>
            <person name="Hou S."/>
            <person name="Wollam A."/>
            <person name="Pepin K.H."/>
            <person name="Johnson M."/>
            <person name="Bhonagiri V."/>
            <person name="Nash W.E."/>
            <person name="Warren W."/>
            <person name="Chinwalla A."/>
            <person name="Mardis E.R."/>
            <person name="Wilson R.K."/>
        </authorList>
    </citation>
    <scope>NUCLEOTIDE SEQUENCE [LARGE SCALE GENOMIC DNA]</scope>
    <source>
        <strain evidence="1 2">F0319</strain>
    </source>
</reference>
<comment type="caution">
    <text evidence="1">The sequence shown here is derived from an EMBL/GenBank/DDBJ whole genome shotgun (WGS) entry which is preliminary data.</text>
</comment>
<dbReference type="EMBL" id="ACVA01000016">
    <property type="protein sequence ID" value="EEX19303.1"/>
    <property type="molecule type" value="Genomic_DNA"/>
</dbReference>
<dbReference type="Proteomes" id="UP000003327">
    <property type="component" value="Unassembled WGS sequence"/>
</dbReference>